<keyword evidence="2" id="KW-1185">Reference proteome</keyword>
<evidence type="ECO:0000313" key="2">
    <source>
        <dbReference type="Proteomes" id="UP000887013"/>
    </source>
</evidence>
<organism evidence="1 2">
    <name type="scientific">Nephila pilipes</name>
    <name type="common">Giant wood spider</name>
    <name type="synonym">Nephila maculata</name>
    <dbReference type="NCBI Taxonomy" id="299642"/>
    <lineage>
        <taxon>Eukaryota</taxon>
        <taxon>Metazoa</taxon>
        <taxon>Ecdysozoa</taxon>
        <taxon>Arthropoda</taxon>
        <taxon>Chelicerata</taxon>
        <taxon>Arachnida</taxon>
        <taxon>Araneae</taxon>
        <taxon>Araneomorphae</taxon>
        <taxon>Entelegynae</taxon>
        <taxon>Araneoidea</taxon>
        <taxon>Nephilidae</taxon>
        <taxon>Nephila</taxon>
    </lineage>
</organism>
<protein>
    <submittedName>
        <fullName evidence="1">Uncharacterized protein</fullName>
    </submittedName>
</protein>
<dbReference type="EMBL" id="BMAW01089913">
    <property type="protein sequence ID" value="GFS42122.1"/>
    <property type="molecule type" value="Genomic_DNA"/>
</dbReference>
<evidence type="ECO:0000313" key="1">
    <source>
        <dbReference type="EMBL" id="GFS42122.1"/>
    </source>
</evidence>
<dbReference type="AlphaFoldDB" id="A0A8X6J757"/>
<proteinExistence type="predicted"/>
<gene>
    <name evidence="1" type="ORF">NPIL_141681</name>
</gene>
<sequence length="131" mass="14773">MQTPIEPNTLTISRKHYTHVTKLFFIVVHDLYNRRNSPRRISRRNEFFALLIVPAGESAPGKIRAYVRRCTQGAGKSRPVRKRPQGAFASLTHPLGFVNQRASEIAYWAINQPLGFLTGVGALDKRLAGEM</sequence>
<accession>A0A8X6J757</accession>
<name>A0A8X6J757_NEPPI</name>
<dbReference type="Proteomes" id="UP000887013">
    <property type="component" value="Unassembled WGS sequence"/>
</dbReference>
<comment type="caution">
    <text evidence="1">The sequence shown here is derived from an EMBL/GenBank/DDBJ whole genome shotgun (WGS) entry which is preliminary data.</text>
</comment>
<reference evidence="1" key="1">
    <citation type="submission" date="2020-08" db="EMBL/GenBank/DDBJ databases">
        <title>Multicomponent nature underlies the extraordinary mechanical properties of spider dragline silk.</title>
        <authorList>
            <person name="Kono N."/>
            <person name="Nakamura H."/>
            <person name="Mori M."/>
            <person name="Yoshida Y."/>
            <person name="Ohtoshi R."/>
            <person name="Malay A.D."/>
            <person name="Moran D.A.P."/>
            <person name="Tomita M."/>
            <person name="Numata K."/>
            <person name="Arakawa K."/>
        </authorList>
    </citation>
    <scope>NUCLEOTIDE SEQUENCE</scope>
</reference>